<reference evidence="1 2" key="1">
    <citation type="journal article" date="2018" name="Microbiol. Resour. Announc.">
        <title>Complete Genome Sequence of Acidithiobacillus ferridurans JCM 18981.</title>
        <authorList>
            <person name="Miyauchi T."/>
            <person name="Kouzuma A."/>
            <person name="Abe T."/>
            <person name="Watanabe K."/>
        </authorList>
    </citation>
    <scope>NUCLEOTIDE SEQUENCE [LARGE SCALE GENOMIC DNA]</scope>
    <source>
        <strain evidence="2">ATCC 33020 / DSM 29468 / JCM 18981 / 11Fe</strain>
    </source>
</reference>
<accession>A0A2Z6IIV7</accession>
<sequence>MSQLGLVWMIQPEEDLVDRLVELVPAAVAGDRPSGKQWDTVDLGGVHRVAEVLEEMLHPGASTEVSL</sequence>
<proteinExistence type="predicted"/>
<dbReference type="EMBL" id="AP018795">
    <property type="protein sequence ID" value="BBF65628.1"/>
    <property type="molecule type" value="Genomic_DNA"/>
</dbReference>
<gene>
    <name evidence="1" type="ORF">AFERRID_18460</name>
</gene>
<name>A0A2Z6IIV7_ACIFI</name>
<dbReference type="Proteomes" id="UP000280188">
    <property type="component" value="Chromosome"/>
</dbReference>
<evidence type="ECO:0000313" key="2">
    <source>
        <dbReference type="Proteomes" id="UP000280188"/>
    </source>
</evidence>
<organism evidence="1 2">
    <name type="scientific">Acidithiobacillus ferridurans</name>
    <dbReference type="NCBI Taxonomy" id="1232575"/>
    <lineage>
        <taxon>Bacteria</taxon>
        <taxon>Pseudomonadati</taxon>
        <taxon>Pseudomonadota</taxon>
        <taxon>Acidithiobacillia</taxon>
        <taxon>Acidithiobacillales</taxon>
        <taxon>Acidithiobacillaceae</taxon>
        <taxon>Acidithiobacillus</taxon>
    </lineage>
</organism>
<dbReference type="KEGG" id="afj:AFERRID_18460"/>
<keyword evidence="2" id="KW-1185">Reference proteome</keyword>
<protein>
    <submittedName>
        <fullName evidence="1">Uncharacterized protein</fullName>
    </submittedName>
</protein>
<dbReference type="AlphaFoldDB" id="A0A2Z6IIV7"/>
<evidence type="ECO:0000313" key="1">
    <source>
        <dbReference type="EMBL" id="BBF65628.1"/>
    </source>
</evidence>